<keyword evidence="1" id="KW-0812">Transmembrane</keyword>
<evidence type="ECO:0008006" key="4">
    <source>
        <dbReference type="Google" id="ProtNLM"/>
    </source>
</evidence>
<evidence type="ECO:0000313" key="2">
    <source>
        <dbReference type="EMBL" id="MET1492027.1"/>
    </source>
</evidence>
<accession>A0ABV2CWA9</accession>
<dbReference type="Proteomes" id="UP001548590">
    <property type="component" value="Unassembled WGS sequence"/>
</dbReference>
<evidence type="ECO:0000256" key="1">
    <source>
        <dbReference type="SAM" id="Phobius"/>
    </source>
</evidence>
<evidence type="ECO:0000313" key="3">
    <source>
        <dbReference type="Proteomes" id="UP001548590"/>
    </source>
</evidence>
<keyword evidence="1" id="KW-1133">Transmembrane helix</keyword>
<reference evidence="2 3" key="1">
    <citation type="submission" date="2024-07" db="EMBL/GenBank/DDBJ databases">
        <title>Uliginosibacterium paludis KCTC:42655.</title>
        <authorList>
            <person name="Kim M.K."/>
        </authorList>
    </citation>
    <scope>NUCLEOTIDE SEQUENCE [LARGE SCALE GENOMIC DNA]</scope>
    <source>
        <strain evidence="2 3">KCTC 42655</strain>
    </source>
</reference>
<dbReference type="EMBL" id="JBEWLZ010000019">
    <property type="protein sequence ID" value="MET1492027.1"/>
    <property type="molecule type" value="Genomic_DNA"/>
</dbReference>
<proteinExistence type="predicted"/>
<keyword evidence="3" id="KW-1185">Reference proteome</keyword>
<name>A0ABV2CWA9_9RHOO</name>
<keyword evidence="1" id="KW-0472">Membrane</keyword>
<protein>
    <recommendedName>
        <fullName evidence="4">MSHA biogenesis protein MshP</fullName>
    </recommendedName>
</protein>
<feature type="transmembrane region" description="Helical" evidence="1">
    <location>
        <begin position="12"/>
        <end position="35"/>
    </location>
</feature>
<gene>
    <name evidence="2" type="ORF">ABVT11_19460</name>
</gene>
<organism evidence="2 3">
    <name type="scientific">Uliginosibacterium paludis</name>
    <dbReference type="NCBI Taxonomy" id="1615952"/>
    <lineage>
        <taxon>Bacteria</taxon>
        <taxon>Pseudomonadati</taxon>
        <taxon>Pseudomonadota</taxon>
        <taxon>Betaproteobacteria</taxon>
        <taxon>Rhodocyclales</taxon>
        <taxon>Zoogloeaceae</taxon>
        <taxon>Uliginosibacterium</taxon>
    </lineage>
</organism>
<comment type="caution">
    <text evidence="2">The sequence shown here is derived from an EMBL/GenBank/DDBJ whole genome shotgun (WGS) entry which is preliminary data.</text>
</comment>
<dbReference type="RefSeq" id="WP_345922999.1">
    <property type="nucleotide sequence ID" value="NZ_JBDIVF010000001.1"/>
</dbReference>
<sequence length="148" mass="15294">MRSRSTIRPEAARGFVLPTAIFLIVIMAALGAFIAQVTAAANTAAGQDIQGARALQAARAGIEAGLYAVRINGICPGGTLTSMPGLNGLKVTWACTQYQFNDAGQARVVWQITSTACSTSGASCPSSSAAELQGSDYVERQLIVASEQ</sequence>